<evidence type="ECO:0000313" key="2">
    <source>
        <dbReference type="EMBL" id="KAK7499329.1"/>
    </source>
</evidence>
<organism evidence="2 3">
    <name type="scientific">Batillaria attramentaria</name>
    <dbReference type="NCBI Taxonomy" id="370345"/>
    <lineage>
        <taxon>Eukaryota</taxon>
        <taxon>Metazoa</taxon>
        <taxon>Spiralia</taxon>
        <taxon>Lophotrochozoa</taxon>
        <taxon>Mollusca</taxon>
        <taxon>Gastropoda</taxon>
        <taxon>Caenogastropoda</taxon>
        <taxon>Sorbeoconcha</taxon>
        <taxon>Cerithioidea</taxon>
        <taxon>Batillariidae</taxon>
        <taxon>Batillaria</taxon>
    </lineage>
</organism>
<feature type="compositionally biased region" description="Basic residues" evidence="1">
    <location>
        <begin position="228"/>
        <end position="237"/>
    </location>
</feature>
<accession>A0ABD0LK54</accession>
<feature type="compositionally biased region" description="Basic residues" evidence="1">
    <location>
        <begin position="156"/>
        <end position="167"/>
    </location>
</feature>
<feature type="region of interest" description="Disordered" evidence="1">
    <location>
        <begin position="141"/>
        <end position="273"/>
    </location>
</feature>
<evidence type="ECO:0000313" key="3">
    <source>
        <dbReference type="Proteomes" id="UP001519460"/>
    </source>
</evidence>
<dbReference type="EMBL" id="JACVVK020000044">
    <property type="protein sequence ID" value="KAK7499329.1"/>
    <property type="molecule type" value="Genomic_DNA"/>
</dbReference>
<feature type="compositionally biased region" description="Basic and acidic residues" evidence="1">
    <location>
        <begin position="187"/>
        <end position="206"/>
    </location>
</feature>
<name>A0ABD0LK54_9CAEN</name>
<evidence type="ECO:0000256" key="1">
    <source>
        <dbReference type="SAM" id="MobiDB-lite"/>
    </source>
</evidence>
<dbReference type="Proteomes" id="UP001519460">
    <property type="component" value="Unassembled WGS sequence"/>
</dbReference>
<dbReference type="AlphaFoldDB" id="A0ABD0LK54"/>
<sequence length="367" mass="40650">MGKPSRLPARYTFSHTVAQQSTHEPWLVDYDHVVLCVFICVLIFRVVVILPAQRGISEFQWPVSCDGEIWMLDEFHSHKKTWYNYHSCNQPCGSDLLVQNLTVSRTCIISVSSGSEEVAMVPSVCGGALLAFLVGQKAGKHEREGDAEEGSPSPKRSPKRSSKRGSKVSKSSSRESTPNPDLPTLEQEPRRSSRDIERDVQKENVKKSPTKSPPRSPPKKAKSEPKAKTPKGKSPKKAAKEPAREEPMTVDTQKMVEGEAPGSPPREQQTPVKMEQRELEPLTPLIINDLSVTNHNPQATSTPAANGVISTGVQPSSPPLSKLTLLCYPAQMSQQLILTLCRQRVKFTHTHTAVDFPQELIRVEVQL</sequence>
<comment type="caution">
    <text evidence="2">The sequence shown here is derived from an EMBL/GenBank/DDBJ whole genome shotgun (WGS) entry which is preliminary data.</text>
</comment>
<reference evidence="2 3" key="1">
    <citation type="journal article" date="2023" name="Sci. Data">
        <title>Genome assembly of the Korean intertidal mud-creeper Batillaria attramentaria.</title>
        <authorList>
            <person name="Patra A.K."/>
            <person name="Ho P.T."/>
            <person name="Jun S."/>
            <person name="Lee S.J."/>
            <person name="Kim Y."/>
            <person name="Won Y.J."/>
        </authorList>
    </citation>
    <scope>NUCLEOTIDE SEQUENCE [LARGE SCALE GENOMIC DNA]</scope>
    <source>
        <strain evidence="2">Wonlab-2016</strain>
    </source>
</reference>
<gene>
    <name evidence="2" type="ORF">BaRGS_00009304</name>
</gene>
<feature type="compositionally biased region" description="Basic and acidic residues" evidence="1">
    <location>
        <begin position="238"/>
        <end position="247"/>
    </location>
</feature>
<protein>
    <submittedName>
        <fullName evidence="2">Uncharacterized protein</fullName>
    </submittedName>
</protein>
<keyword evidence="3" id="KW-1185">Reference proteome</keyword>
<proteinExistence type="predicted"/>